<evidence type="ECO:0008006" key="2">
    <source>
        <dbReference type="Google" id="ProtNLM"/>
    </source>
</evidence>
<proteinExistence type="predicted"/>
<organism evidence="1">
    <name type="scientific">Ignisphaera aggregans</name>
    <dbReference type="NCBI Taxonomy" id="334771"/>
    <lineage>
        <taxon>Archaea</taxon>
        <taxon>Thermoproteota</taxon>
        <taxon>Thermoprotei</taxon>
        <taxon>Desulfurococcales</taxon>
        <taxon>Desulfurococcaceae</taxon>
        <taxon>Ignisphaera</taxon>
    </lineage>
</organism>
<comment type="caution">
    <text evidence="1">The sequence shown here is derived from an EMBL/GenBank/DDBJ whole genome shotgun (WGS) entry which is preliminary data.</text>
</comment>
<reference evidence="1" key="1">
    <citation type="journal article" date="2020" name="mSystems">
        <title>Genome- and Community-Level Interaction Insights into Carbon Utilization and Element Cycling Functions of Hydrothermarchaeota in Hydrothermal Sediment.</title>
        <authorList>
            <person name="Zhou Z."/>
            <person name="Liu Y."/>
            <person name="Xu W."/>
            <person name="Pan J."/>
            <person name="Luo Z.H."/>
            <person name="Li M."/>
        </authorList>
    </citation>
    <scope>NUCLEOTIDE SEQUENCE [LARGE SCALE GENOMIC DNA]</scope>
    <source>
        <strain evidence="1">SpSt-1109</strain>
    </source>
</reference>
<name>A0A7J3YTB9_9CREN</name>
<evidence type="ECO:0000313" key="1">
    <source>
        <dbReference type="EMBL" id="HHP92063.1"/>
    </source>
</evidence>
<dbReference type="EMBL" id="DRYU01000004">
    <property type="protein sequence ID" value="HHP92063.1"/>
    <property type="molecule type" value="Genomic_DNA"/>
</dbReference>
<accession>A0A7J3YTB9</accession>
<dbReference type="AlphaFoldDB" id="A0A7J3YTB9"/>
<dbReference type="InterPro" id="IPR011330">
    <property type="entry name" value="Glyco_hydro/deAcase_b/a-brl"/>
</dbReference>
<gene>
    <name evidence="1" type="ORF">ENM70_00315</name>
</gene>
<sequence length="271" mass="31604">MKTMVFITGDVHHPPDFIKRLWYGELKLREDYEIKAGFEFVKILSEHEVPCTLFITGKLCDTFPETVNALLLNDNVEIGANTYYAFRGPLYGYTLLIPVYRRIFGASYGPKLLIRHDVFKTTYAFRKLRVQTIAWRTHGYEGNDYLYSLLAKVGYKIASDCRSNTFKFFKRYGIFHVCINMPVDDLLPNMPPKERSRWYEKYLKLLNIKAKREKVLVLQLHPANMALDDFDFLLKVIKTLLKLNASFHKISFLVSNGVLKSQRGDYMCAKP</sequence>
<protein>
    <recommendedName>
        <fullName evidence="2">NodB homology domain-containing protein</fullName>
    </recommendedName>
</protein>
<dbReference type="SUPFAM" id="SSF88713">
    <property type="entry name" value="Glycoside hydrolase/deacetylase"/>
    <property type="match status" value="1"/>
</dbReference>
<dbReference type="Gene3D" id="3.20.20.370">
    <property type="entry name" value="Glycoside hydrolase/deacetylase"/>
    <property type="match status" value="1"/>
</dbReference>
<dbReference type="GO" id="GO:0005975">
    <property type="term" value="P:carbohydrate metabolic process"/>
    <property type="evidence" value="ECO:0007669"/>
    <property type="project" value="InterPro"/>
</dbReference>